<dbReference type="Pfam" id="PF25989">
    <property type="entry name" value="YknX_C"/>
    <property type="match status" value="1"/>
</dbReference>
<feature type="signal peptide" evidence="4">
    <location>
        <begin position="1"/>
        <end position="30"/>
    </location>
</feature>
<dbReference type="RefSeq" id="WP_155614621.1">
    <property type="nucleotide sequence ID" value="NZ_WNZX01000007.1"/>
</dbReference>
<dbReference type="PANTHER" id="PTHR30469">
    <property type="entry name" value="MULTIDRUG RESISTANCE PROTEIN MDTA"/>
    <property type="match status" value="1"/>
</dbReference>
<dbReference type="Gene3D" id="1.10.287.470">
    <property type="entry name" value="Helix hairpin bin"/>
    <property type="match status" value="1"/>
</dbReference>
<comment type="caution">
    <text evidence="8">The sequence shown here is derived from an EMBL/GenBank/DDBJ whole genome shotgun (WGS) entry which is preliminary data.</text>
</comment>
<evidence type="ECO:0000313" key="8">
    <source>
        <dbReference type="EMBL" id="MUG71163.1"/>
    </source>
</evidence>
<organism evidence="8 9">
    <name type="scientific">Paenibacillus validus</name>
    <dbReference type="NCBI Taxonomy" id="44253"/>
    <lineage>
        <taxon>Bacteria</taxon>
        <taxon>Bacillati</taxon>
        <taxon>Bacillota</taxon>
        <taxon>Bacilli</taxon>
        <taxon>Bacillales</taxon>
        <taxon>Paenibacillaceae</taxon>
        <taxon>Paenibacillus</taxon>
    </lineage>
</organism>
<comment type="similarity">
    <text evidence="1">Belongs to the membrane fusion protein (MFP) (TC 8.A.1) family.</text>
</comment>
<keyword evidence="4" id="KW-0732">Signal</keyword>
<evidence type="ECO:0000256" key="4">
    <source>
        <dbReference type="SAM" id="SignalP"/>
    </source>
</evidence>
<dbReference type="SUPFAM" id="SSF111369">
    <property type="entry name" value="HlyD-like secretion proteins"/>
    <property type="match status" value="2"/>
</dbReference>
<keyword evidence="2" id="KW-0813">Transport</keyword>
<dbReference type="Pfam" id="PF25954">
    <property type="entry name" value="Beta-barrel_RND_2"/>
    <property type="match status" value="1"/>
</dbReference>
<proteinExistence type="inferred from homology"/>
<evidence type="ECO:0000256" key="3">
    <source>
        <dbReference type="SAM" id="Coils"/>
    </source>
</evidence>
<dbReference type="Pfam" id="PF25973">
    <property type="entry name" value="BSH_CzcB"/>
    <property type="match status" value="1"/>
</dbReference>
<evidence type="ECO:0000256" key="2">
    <source>
        <dbReference type="ARBA" id="ARBA00022448"/>
    </source>
</evidence>
<dbReference type="InterPro" id="IPR006143">
    <property type="entry name" value="RND_pump_MFP"/>
</dbReference>
<keyword evidence="9" id="KW-1185">Reference proteome</keyword>
<keyword evidence="3" id="KW-0175">Coiled coil</keyword>
<dbReference type="GO" id="GO:0015562">
    <property type="term" value="F:efflux transmembrane transporter activity"/>
    <property type="evidence" value="ECO:0007669"/>
    <property type="project" value="TreeGrafter"/>
</dbReference>
<reference evidence="8 9" key="1">
    <citation type="submission" date="2019-11" db="EMBL/GenBank/DDBJ databases">
        <title>Draft genome sequences of five Paenibacillus species of dairy origin.</title>
        <authorList>
            <person name="Olajide A.M."/>
            <person name="Chen S."/>
            <person name="Lapointe G."/>
        </authorList>
    </citation>
    <scope>NUCLEOTIDE SEQUENCE [LARGE SCALE GENOMIC DNA]</scope>
    <source>
        <strain evidence="8 9">2CS3</strain>
    </source>
</reference>
<dbReference type="GO" id="GO:1990281">
    <property type="term" value="C:efflux pump complex"/>
    <property type="evidence" value="ECO:0007669"/>
    <property type="project" value="TreeGrafter"/>
</dbReference>
<feature type="domain" description="CzcB-like barrel-sandwich hybrid" evidence="6">
    <location>
        <begin position="78"/>
        <end position="257"/>
    </location>
</feature>
<dbReference type="Proteomes" id="UP000450917">
    <property type="component" value="Unassembled WGS sequence"/>
</dbReference>
<dbReference type="InterPro" id="IPR058647">
    <property type="entry name" value="BSH_CzcB-like"/>
</dbReference>
<protein>
    <submittedName>
        <fullName evidence="8">Efflux RND transporter periplasmic adaptor subunit</fullName>
    </submittedName>
</protein>
<evidence type="ECO:0000259" key="5">
    <source>
        <dbReference type="Pfam" id="PF25954"/>
    </source>
</evidence>
<dbReference type="Gene3D" id="2.40.30.170">
    <property type="match status" value="1"/>
</dbReference>
<dbReference type="FunFam" id="2.40.420.20:FF:000006">
    <property type="entry name" value="RND family efflux transporter MFP subunit"/>
    <property type="match status" value="1"/>
</dbReference>
<dbReference type="EMBL" id="WNZX01000007">
    <property type="protein sequence ID" value="MUG71163.1"/>
    <property type="molecule type" value="Genomic_DNA"/>
</dbReference>
<feature type="coiled-coil region" evidence="3">
    <location>
        <begin position="142"/>
        <end position="237"/>
    </location>
</feature>
<feature type="domain" description="YknX-like C-terminal permuted SH3-like" evidence="7">
    <location>
        <begin position="352"/>
        <end position="417"/>
    </location>
</feature>
<feature type="chain" id="PRO_5038887529" evidence="4">
    <location>
        <begin position="31"/>
        <end position="423"/>
    </location>
</feature>
<sequence>MRKVSADNKRALKSRSVGVLVVAAAIAVTAVGCSVPGQGAGAAEAQLQVRAVRTEAVVKRDIGQPVEQVADVVALNVLDILPKASGEVLEVLRKRGEFVEKGDVLFRIDSRDAESAKRKSELALSSALESLQKAKDDRVNNRKDLADAVTRAEVALNNAEQDYNKMRNDFDAGKVTQHQVDQSKQQVDNARMSLESARSKLAANDNSNTIASIETQAESARISLEDATRNLDNYSVKAPASGLLTDFNVVAGQTVSMNGGKVGQVQQIDPVKIKTELSVTNYQLVKNKQQLTYYSPDAPDKKGTAAISYLAPVMSAQNKTFTLELEVPNADGALQPGARVMVQLTSDAEQQVVAVPTLSIVREESATYVFVQQGDQYQKRQVKLGRINGSYQEVLEGVKEGDQLVVTGQHTLKDGQKADTSKS</sequence>
<gene>
    <name evidence="8" type="ORF">GNP93_10755</name>
</gene>
<dbReference type="InterPro" id="IPR058792">
    <property type="entry name" value="Beta-barrel_RND_2"/>
</dbReference>
<dbReference type="PROSITE" id="PS51257">
    <property type="entry name" value="PROKAR_LIPOPROTEIN"/>
    <property type="match status" value="1"/>
</dbReference>
<evidence type="ECO:0000313" key="9">
    <source>
        <dbReference type="Proteomes" id="UP000450917"/>
    </source>
</evidence>
<feature type="domain" description="CusB-like beta-barrel" evidence="5">
    <location>
        <begin position="282"/>
        <end position="346"/>
    </location>
</feature>
<evidence type="ECO:0000259" key="6">
    <source>
        <dbReference type="Pfam" id="PF25973"/>
    </source>
</evidence>
<evidence type="ECO:0000256" key="1">
    <source>
        <dbReference type="ARBA" id="ARBA00009477"/>
    </source>
</evidence>
<dbReference type="AlphaFoldDB" id="A0A7X2ZA55"/>
<evidence type="ECO:0000259" key="7">
    <source>
        <dbReference type="Pfam" id="PF25989"/>
    </source>
</evidence>
<dbReference type="PANTHER" id="PTHR30469:SF15">
    <property type="entry name" value="HLYD FAMILY OF SECRETION PROTEINS"/>
    <property type="match status" value="1"/>
</dbReference>
<dbReference type="NCBIfam" id="TIGR01730">
    <property type="entry name" value="RND_mfp"/>
    <property type="match status" value="1"/>
</dbReference>
<accession>A0A7X2ZA55</accession>
<dbReference type="Gene3D" id="2.40.50.100">
    <property type="match status" value="1"/>
</dbReference>
<name>A0A7X2ZA55_9BACL</name>
<dbReference type="Gene3D" id="2.40.420.20">
    <property type="match status" value="1"/>
</dbReference>
<dbReference type="InterPro" id="IPR058637">
    <property type="entry name" value="YknX-like_C"/>
</dbReference>